<protein>
    <submittedName>
        <fullName evidence="3">Uncharacterized protein</fullName>
    </submittedName>
</protein>
<comment type="caution">
    <text evidence="3">The sequence shown here is derived from an EMBL/GenBank/DDBJ whole genome shotgun (WGS) entry which is preliminary data.</text>
</comment>
<feature type="coiled-coil region" evidence="1">
    <location>
        <begin position="189"/>
        <end position="230"/>
    </location>
</feature>
<feature type="region of interest" description="Disordered" evidence="2">
    <location>
        <begin position="438"/>
        <end position="471"/>
    </location>
</feature>
<evidence type="ECO:0000256" key="1">
    <source>
        <dbReference type="SAM" id="Coils"/>
    </source>
</evidence>
<gene>
    <name evidence="3" type="ORF">VNI00_003176</name>
</gene>
<proteinExistence type="predicted"/>
<accession>A0AAW0DTB3</accession>
<name>A0AAW0DTB3_9AGAR</name>
<sequence length="707" mass="75357">MSTDLAAFRNAIATTSTGHQVNEDSWMTMWCSTNWGNLLQPAPLSIALLGSIMVISASTDDFSLVNADDPVQYQWKYATHPGSFKACLMQMVNEGYTAFGTAHKSMTRIQNASGQIPDVIKDAVAIIIQGSPKEVDAYLPDQLQSALDLAQICAAAAKETEDGFHGIWNLASEMVVGCTNQVGTTEQKLQANNVQLQVLQQRKEAQEDRVTAAKEANDLMKKSFENAEDNFNHAVKNVPSGWDLVGMQVVENLSKLAVTAGNAAISIFTLKEQAAMAGIGMLKTATGTGPPDGKTGQDNGNTGDKAPVQSAEATKTTAATLTDPGNLEVTNVQGFVGYMQQLVAGGPDQGPNWDMIRAGGGVFIQTGLEAAKGRLEGDKPISAELLPLIETALSAIKKIIDIGHSAEAGNAKALDEFKTTIDTLKQSLADMVTKTNLNLQQTGNPATGPATPPTPSMAEKSSSASQLAVENSKLQVDQTRANLEASRTAYNNATQQLLQQKEDISKTIAQLTSLKLTNAGLQAMLPVLKTAVGAFTTLQAQFSQITQFFESVASLLKDVLQPSVSRWANTMENTMSLAGVSLSALTRQLIYTQMMLPLRVSMLSTKIAGTYLEVSNLYILPAQRSVGSMMQFSSDTSDQGKAALQAKLATAQAQLQHTSDEASTHIADLVTTDQKTFAASIDKRLSAIQAALQPVLPEIAQPGVFIR</sequence>
<keyword evidence="1" id="KW-0175">Coiled coil</keyword>
<dbReference type="PANTHER" id="PTHR33488">
    <property type="entry name" value="ZGC:162509"/>
    <property type="match status" value="1"/>
</dbReference>
<feature type="compositionally biased region" description="Polar residues" evidence="2">
    <location>
        <begin position="459"/>
        <end position="471"/>
    </location>
</feature>
<evidence type="ECO:0000256" key="2">
    <source>
        <dbReference type="SAM" id="MobiDB-lite"/>
    </source>
</evidence>
<dbReference type="PANTHER" id="PTHR33488:SF2">
    <property type="entry name" value="EARLY ENDOSOME ANTIGEN 1-LIKE"/>
    <property type="match status" value="1"/>
</dbReference>
<reference evidence="3 4" key="1">
    <citation type="submission" date="2024-01" db="EMBL/GenBank/DDBJ databases">
        <title>A draft genome for a cacao thread blight-causing isolate of Paramarasmius palmivorus.</title>
        <authorList>
            <person name="Baruah I.K."/>
            <person name="Bukari Y."/>
            <person name="Amoako-Attah I."/>
            <person name="Meinhardt L.W."/>
            <person name="Bailey B.A."/>
            <person name="Cohen S.P."/>
        </authorList>
    </citation>
    <scope>NUCLEOTIDE SEQUENCE [LARGE SCALE GENOMIC DNA]</scope>
    <source>
        <strain evidence="3 4">GH-12</strain>
    </source>
</reference>
<evidence type="ECO:0000313" key="4">
    <source>
        <dbReference type="Proteomes" id="UP001383192"/>
    </source>
</evidence>
<dbReference type="EMBL" id="JAYKXP010000008">
    <property type="protein sequence ID" value="KAK7054713.1"/>
    <property type="molecule type" value="Genomic_DNA"/>
</dbReference>
<organism evidence="3 4">
    <name type="scientific">Paramarasmius palmivorus</name>
    <dbReference type="NCBI Taxonomy" id="297713"/>
    <lineage>
        <taxon>Eukaryota</taxon>
        <taxon>Fungi</taxon>
        <taxon>Dikarya</taxon>
        <taxon>Basidiomycota</taxon>
        <taxon>Agaricomycotina</taxon>
        <taxon>Agaricomycetes</taxon>
        <taxon>Agaricomycetidae</taxon>
        <taxon>Agaricales</taxon>
        <taxon>Marasmiineae</taxon>
        <taxon>Marasmiaceae</taxon>
        <taxon>Paramarasmius</taxon>
    </lineage>
</organism>
<dbReference type="AlphaFoldDB" id="A0AAW0DTB3"/>
<keyword evidence="4" id="KW-1185">Reference proteome</keyword>
<feature type="coiled-coil region" evidence="1">
    <location>
        <begin position="476"/>
        <end position="503"/>
    </location>
</feature>
<feature type="region of interest" description="Disordered" evidence="2">
    <location>
        <begin position="286"/>
        <end position="310"/>
    </location>
</feature>
<dbReference type="Proteomes" id="UP001383192">
    <property type="component" value="Unassembled WGS sequence"/>
</dbReference>
<evidence type="ECO:0000313" key="3">
    <source>
        <dbReference type="EMBL" id="KAK7054713.1"/>
    </source>
</evidence>